<keyword evidence="2" id="KW-0479">Metal-binding</keyword>
<dbReference type="CDD" id="cd00067">
    <property type="entry name" value="GAL4"/>
    <property type="match status" value="1"/>
</dbReference>
<dbReference type="PANTHER" id="PTHR31001:SF76">
    <property type="entry name" value="ZN(2)-C6 FUNGAL-TYPE DOMAIN-CONTAINING PROTEIN"/>
    <property type="match status" value="1"/>
</dbReference>
<proteinExistence type="predicted"/>
<keyword evidence="5" id="KW-0804">Transcription</keyword>
<evidence type="ECO:0000313" key="8">
    <source>
        <dbReference type="EMBL" id="CEL03662.1"/>
    </source>
</evidence>
<dbReference type="InterPro" id="IPR001138">
    <property type="entry name" value="Zn2Cys6_DnaBD"/>
</dbReference>
<feature type="domain" description="Zn(2)-C6 fungal-type" evidence="7">
    <location>
        <begin position="13"/>
        <end position="44"/>
    </location>
</feature>
<keyword evidence="6" id="KW-0539">Nucleus</keyword>
<evidence type="ECO:0000256" key="4">
    <source>
        <dbReference type="ARBA" id="ARBA00023125"/>
    </source>
</evidence>
<dbReference type="AlphaFoldDB" id="A0A0U5FZ66"/>
<dbReference type="STRING" id="454130.A0A0U5FZ66"/>
<reference evidence="9" key="1">
    <citation type="journal article" date="2016" name="Genome Announc.">
        <title>Draft genome sequences of fungus Aspergillus calidoustus.</title>
        <authorList>
            <person name="Horn F."/>
            <person name="Linde J."/>
            <person name="Mattern D.J."/>
            <person name="Walther G."/>
            <person name="Guthke R."/>
            <person name="Scherlach K."/>
            <person name="Martin K."/>
            <person name="Brakhage A.A."/>
            <person name="Petzke L."/>
            <person name="Valiante V."/>
        </authorList>
    </citation>
    <scope>NUCLEOTIDE SEQUENCE [LARGE SCALE GENOMIC DNA]</scope>
    <source>
        <strain evidence="9">SF006504</strain>
    </source>
</reference>
<evidence type="ECO:0000256" key="2">
    <source>
        <dbReference type="ARBA" id="ARBA00022723"/>
    </source>
</evidence>
<organism evidence="8 9">
    <name type="scientific">Aspergillus calidoustus</name>
    <dbReference type="NCBI Taxonomy" id="454130"/>
    <lineage>
        <taxon>Eukaryota</taxon>
        <taxon>Fungi</taxon>
        <taxon>Dikarya</taxon>
        <taxon>Ascomycota</taxon>
        <taxon>Pezizomycotina</taxon>
        <taxon>Eurotiomycetes</taxon>
        <taxon>Eurotiomycetidae</taxon>
        <taxon>Eurotiales</taxon>
        <taxon>Aspergillaceae</taxon>
        <taxon>Aspergillus</taxon>
        <taxon>Aspergillus subgen. Nidulantes</taxon>
    </lineage>
</organism>
<dbReference type="GO" id="GO:0005634">
    <property type="term" value="C:nucleus"/>
    <property type="evidence" value="ECO:0007669"/>
    <property type="project" value="UniProtKB-SubCell"/>
</dbReference>
<dbReference type="Proteomes" id="UP000054771">
    <property type="component" value="Unassembled WGS sequence"/>
</dbReference>
<keyword evidence="3" id="KW-0805">Transcription regulation</keyword>
<dbReference type="PROSITE" id="PS00463">
    <property type="entry name" value="ZN2_CY6_FUNGAL_1"/>
    <property type="match status" value="1"/>
</dbReference>
<evidence type="ECO:0000259" key="7">
    <source>
        <dbReference type="PROSITE" id="PS50048"/>
    </source>
</evidence>
<dbReference type="GO" id="GO:0000981">
    <property type="term" value="F:DNA-binding transcription factor activity, RNA polymerase II-specific"/>
    <property type="evidence" value="ECO:0007669"/>
    <property type="project" value="InterPro"/>
</dbReference>
<sequence>MNTTKPPRRPARSCTECARRKVKCRNGYPCEACVRRGRAQSCVLTESTGSVPVSADKPHSRVNEIDQERLLVQDRVSLMETYAADPLLRASHGPQDSPEDLLVILESLSHGRASAERQSNELTGLYHLYQPIQQVMLMLLPDRGASDTLVRFALNQLSWLHCGVRTGQFWEEHQLFWEMMERGHRDLLKDHSWMALYLGILAAACLYISPDQRPPLPQLLHLQPGALPVMDEADPGVALAKIWSEAAMDELDASRPLARPSLRTIQTFAILTLCHGSFGQMERQYLLLGTAIHTARCLDMHLLANEGSCPPHIRQRPEWRTAEDRHLGRRLWWTLVVCDWLGKLSRPSSISLTGFNTSLSPSASDAELLFQDTVWSATSGYSPLWHLQVISRLAMVVYSNIKAPRDLDLSKLLRAVEQVQEILHQVTQQAPTHLAADAPTWLQSQHFLVLYTIHFLRITVARANLVRCLKDPGQPGLTIAQGVRAALEILRVSESPKPFIVQRSWITSSATLAAGVFLAVHLLALKNTFSEDQIATRRQVIQFAAASVRLLDLNARGLLSRGADLLESLLIQESRCIPSDRMDKETLVMILEQAESGKTPTYAPEQVADLDLYTSSQAGSPAAQFVDGESGIGFFSWTGDPFMGTHADTIAQTGDWDDWL</sequence>
<name>A0A0U5FZ66_ASPCI</name>
<dbReference type="EMBL" id="CDMC01000003">
    <property type="protein sequence ID" value="CEL03662.1"/>
    <property type="molecule type" value="Genomic_DNA"/>
</dbReference>
<dbReference type="Gene3D" id="4.10.240.10">
    <property type="entry name" value="Zn(2)-C6 fungal-type DNA-binding domain"/>
    <property type="match status" value="1"/>
</dbReference>
<keyword evidence="4" id="KW-0238">DNA-binding</keyword>
<dbReference type="CDD" id="cd12148">
    <property type="entry name" value="fungal_TF_MHR"/>
    <property type="match status" value="1"/>
</dbReference>
<gene>
    <name evidence="8" type="ORF">ASPCAL04812</name>
</gene>
<keyword evidence="9" id="KW-1185">Reference proteome</keyword>
<dbReference type="OMA" id="TVWSRPI"/>
<protein>
    <recommendedName>
        <fullName evidence="7">Zn(2)-C6 fungal-type domain-containing protein</fullName>
    </recommendedName>
</protein>
<evidence type="ECO:0000256" key="1">
    <source>
        <dbReference type="ARBA" id="ARBA00004123"/>
    </source>
</evidence>
<dbReference type="InterPro" id="IPR007219">
    <property type="entry name" value="XnlR_reg_dom"/>
</dbReference>
<evidence type="ECO:0000313" key="9">
    <source>
        <dbReference type="Proteomes" id="UP000054771"/>
    </source>
</evidence>
<dbReference type="GO" id="GO:0008270">
    <property type="term" value="F:zinc ion binding"/>
    <property type="evidence" value="ECO:0007669"/>
    <property type="project" value="InterPro"/>
</dbReference>
<evidence type="ECO:0000256" key="3">
    <source>
        <dbReference type="ARBA" id="ARBA00023015"/>
    </source>
</evidence>
<evidence type="ECO:0000256" key="6">
    <source>
        <dbReference type="ARBA" id="ARBA00023242"/>
    </source>
</evidence>
<dbReference type="Pfam" id="PF04082">
    <property type="entry name" value="Fungal_trans"/>
    <property type="match status" value="1"/>
</dbReference>
<accession>A0A0U5FZ66</accession>
<comment type="subcellular location">
    <subcellularLocation>
        <location evidence="1">Nucleus</location>
    </subcellularLocation>
</comment>
<evidence type="ECO:0000256" key="5">
    <source>
        <dbReference type="ARBA" id="ARBA00023163"/>
    </source>
</evidence>
<dbReference type="PROSITE" id="PS50048">
    <property type="entry name" value="ZN2_CY6_FUNGAL_2"/>
    <property type="match status" value="1"/>
</dbReference>
<dbReference type="InterPro" id="IPR036864">
    <property type="entry name" value="Zn2-C6_fun-type_DNA-bd_sf"/>
</dbReference>
<dbReference type="InterPro" id="IPR050613">
    <property type="entry name" value="Sec_Metabolite_Reg"/>
</dbReference>
<dbReference type="PANTHER" id="PTHR31001">
    <property type="entry name" value="UNCHARACTERIZED TRANSCRIPTIONAL REGULATORY PROTEIN"/>
    <property type="match status" value="1"/>
</dbReference>
<dbReference type="GO" id="GO:0003677">
    <property type="term" value="F:DNA binding"/>
    <property type="evidence" value="ECO:0007669"/>
    <property type="project" value="UniProtKB-KW"/>
</dbReference>
<dbReference type="SMART" id="SM00066">
    <property type="entry name" value="GAL4"/>
    <property type="match status" value="1"/>
</dbReference>
<dbReference type="GO" id="GO:0006351">
    <property type="term" value="P:DNA-templated transcription"/>
    <property type="evidence" value="ECO:0007669"/>
    <property type="project" value="InterPro"/>
</dbReference>
<dbReference type="Pfam" id="PF00172">
    <property type="entry name" value="Zn_clus"/>
    <property type="match status" value="1"/>
</dbReference>
<dbReference type="OrthoDB" id="1747771at2759"/>
<dbReference type="SUPFAM" id="SSF57701">
    <property type="entry name" value="Zn2/Cys6 DNA-binding domain"/>
    <property type="match status" value="1"/>
</dbReference>